<dbReference type="Gene3D" id="1.20.1250.20">
    <property type="entry name" value="MFS general substrate transporter like domains"/>
    <property type="match status" value="1"/>
</dbReference>
<reference evidence="11 12" key="1">
    <citation type="journal article" name="Front. Microbiol.">
        <title>Sugar Metabolism of the First Thermophilic Planctomycete Thermogutta terrifontis: Comparative Genomic and Transcriptomic Approaches.</title>
        <authorList>
            <person name="Elcheninov A.G."/>
            <person name="Menzel P."/>
            <person name="Gudbergsdottir S.R."/>
            <person name="Slesarev A.I."/>
            <person name="Kadnikov V.V."/>
            <person name="Krogh A."/>
            <person name="Bonch-Osmolovskaya E.A."/>
            <person name="Peng X."/>
            <person name="Kublanov I.V."/>
        </authorList>
    </citation>
    <scope>NUCLEOTIDE SEQUENCE [LARGE SCALE GENOMIC DNA]</scope>
    <source>
        <strain evidence="11 12">R1</strain>
    </source>
</reference>
<sequence length="469" mass="49986">MNQPDTEEPSNQRTSVWSSRPYRIYAPSWFAMVLANQIEMVTLGIYLYTRTQDPMSLGWLGLARALPVVLLAPGGGHLADRFNRQRLFALTLLVQALCGAVLALAALRNTALTWVYAVIVLEAATGAMGTPARAALLPLLVPASQFSKAVAWNSSIFQLGTMIGPALGGVILGKTNNFALVLLLVAAARAIALIGILLLRPRPQMRESSGRSAQEEIWEGLKFVWRHKPIFGAISLDLFAVLLGGVTYILPIFAEDILKVGATGLGFLRSAEALGAITMAMILAHAPPMRHAGRNMLLAVTGFGLATIIFALSRNFWLSFAMMFLIGALDNISVVVRHTLVQMLTPDHMRGRVSAVNSVFIVLSNDLGGLESGVTAKLFGAVGSAILGGTGAILAVLVALKLWPELARIGRLDEVQALDEFPGPSAVESRVNVATGTSSAPLVSANSQWCAIDAHMKDNPEGPMAAPRP</sequence>
<dbReference type="PANTHER" id="PTHR23513">
    <property type="entry name" value="INTEGRAL MEMBRANE EFFLUX PROTEIN-RELATED"/>
    <property type="match status" value="1"/>
</dbReference>
<keyword evidence="3" id="KW-1003">Cell membrane</keyword>
<feature type="transmembrane region" description="Helical" evidence="9">
    <location>
        <begin position="266"/>
        <end position="284"/>
    </location>
</feature>
<dbReference type="SUPFAM" id="SSF103473">
    <property type="entry name" value="MFS general substrate transporter"/>
    <property type="match status" value="1"/>
</dbReference>
<feature type="transmembrane region" description="Helical" evidence="9">
    <location>
        <begin position="29"/>
        <end position="49"/>
    </location>
</feature>
<keyword evidence="5 9" id="KW-1133">Transmembrane helix</keyword>
<dbReference type="RefSeq" id="WP_157731767.1">
    <property type="nucleotide sequence ID" value="NZ_CP018477.1"/>
</dbReference>
<name>A0A286RD96_9BACT</name>
<proteinExistence type="inferred from homology"/>
<feature type="domain" description="Major facilitator superfamily (MFS) profile" evidence="10">
    <location>
        <begin position="1"/>
        <end position="407"/>
    </location>
</feature>
<keyword evidence="12" id="KW-1185">Reference proteome</keyword>
<feature type="transmembrane region" description="Helical" evidence="9">
    <location>
        <begin position="113"/>
        <end position="137"/>
    </location>
</feature>
<dbReference type="Proteomes" id="UP000215086">
    <property type="component" value="Chromosome"/>
</dbReference>
<evidence type="ECO:0000256" key="8">
    <source>
        <dbReference type="ARBA" id="ARBA00040914"/>
    </source>
</evidence>
<evidence type="ECO:0000256" key="1">
    <source>
        <dbReference type="ARBA" id="ARBA00004651"/>
    </source>
</evidence>
<dbReference type="InterPro" id="IPR036259">
    <property type="entry name" value="MFS_trans_sf"/>
</dbReference>
<evidence type="ECO:0000256" key="2">
    <source>
        <dbReference type="ARBA" id="ARBA00022448"/>
    </source>
</evidence>
<feature type="transmembrane region" description="Helical" evidence="9">
    <location>
        <begin position="296"/>
        <end position="313"/>
    </location>
</feature>
<comment type="subcellular location">
    <subcellularLocation>
        <location evidence="1">Cell membrane</location>
        <topology evidence="1">Multi-pass membrane protein</topology>
    </subcellularLocation>
</comment>
<evidence type="ECO:0000256" key="3">
    <source>
        <dbReference type="ARBA" id="ARBA00022475"/>
    </source>
</evidence>
<dbReference type="PANTHER" id="PTHR23513:SF9">
    <property type="entry name" value="ENTEROBACTIN EXPORTER ENTS"/>
    <property type="match status" value="1"/>
</dbReference>
<keyword evidence="2" id="KW-0813">Transport</keyword>
<dbReference type="KEGG" id="ttf:THTE_1332"/>
<evidence type="ECO:0000256" key="7">
    <source>
        <dbReference type="ARBA" id="ARBA00038075"/>
    </source>
</evidence>
<feature type="transmembrane region" description="Helical" evidence="9">
    <location>
        <begin position="149"/>
        <end position="172"/>
    </location>
</feature>
<dbReference type="OrthoDB" id="9775268at2"/>
<feature type="transmembrane region" description="Helical" evidence="9">
    <location>
        <begin position="87"/>
        <end position="107"/>
    </location>
</feature>
<dbReference type="InterPro" id="IPR020846">
    <property type="entry name" value="MFS_dom"/>
</dbReference>
<evidence type="ECO:0000256" key="4">
    <source>
        <dbReference type="ARBA" id="ARBA00022692"/>
    </source>
</evidence>
<feature type="transmembrane region" description="Helical" evidence="9">
    <location>
        <begin position="382"/>
        <end position="403"/>
    </location>
</feature>
<dbReference type="GO" id="GO:0005886">
    <property type="term" value="C:plasma membrane"/>
    <property type="evidence" value="ECO:0007669"/>
    <property type="project" value="UniProtKB-SubCell"/>
</dbReference>
<protein>
    <recommendedName>
        <fullName evidence="8">Multidrug efflux pump Tap</fullName>
    </recommendedName>
</protein>
<evidence type="ECO:0000256" key="5">
    <source>
        <dbReference type="ARBA" id="ARBA00022989"/>
    </source>
</evidence>
<feature type="transmembrane region" description="Helical" evidence="9">
    <location>
        <begin position="55"/>
        <end position="75"/>
    </location>
</feature>
<organism evidence="11 12">
    <name type="scientific">Thermogutta terrifontis</name>
    <dbReference type="NCBI Taxonomy" id="1331910"/>
    <lineage>
        <taxon>Bacteria</taxon>
        <taxon>Pseudomonadati</taxon>
        <taxon>Planctomycetota</taxon>
        <taxon>Planctomycetia</taxon>
        <taxon>Pirellulales</taxon>
        <taxon>Thermoguttaceae</taxon>
        <taxon>Thermogutta</taxon>
    </lineage>
</organism>
<evidence type="ECO:0000256" key="9">
    <source>
        <dbReference type="SAM" id="Phobius"/>
    </source>
</evidence>
<gene>
    <name evidence="11" type="ORF">THTE_1332</name>
</gene>
<keyword evidence="4 9" id="KW-0812">Transmembrane</keyword>
<dbReference type="CDD" id="cd06173">
    <property type="entry name" value="MFS_MefA_like"/>
    <property type="match status" value="1"/>
</dbReference>
<evidence type="ECO:0000313" key="12">
    <source>
        <dbReference type="Proteomes" id="UP000215086"/>
    </source>
</evidence>
<feature type="transmembrane region" description="Helical" evidence="9">
    <location>
        <begin position="178"/>
        <end position="199"/>
    </location>
</feature>
<dbReference type="PROSITE" id="PS50850">
    <property type="entry name" value="MFS"/>
    <property type="match status" value="1"/>
</dbReference>
<comment type="similarity">
    <text evidence="7">Belongs to the major facilitator superfamily. Drug:H(+) antiporter-3 (DHA3) (TC 2.A.1.21) family.</text>
</comment>
<dbReference type="AlphaFoldDB" id="A0A286RD96"/>
<keyword evidence="6 9" id="KW-0472">Membrane</keyword>
<evidence type="ECO:0000256" key="6">
    <source>
        <dbReference type="ARBA" id="ARBA00023136"/>
    </source>
</evidence>
<evidence type="ECO:0000259" key="10">
    <source>
        <dbReference type="PROSITE" id="PS50850"/>
    </source>
</evidence>
<accession>A0A286RD96</accession>
<dbReference type="InterPro" id="IPR011701">
    <property type="entry name" value="MFS"/>
</dbReference>
<evidence type="ECO:0000313" key="11">
    <source>
        <dbReference type="EMBL" id="ASV73934.1"/>
    </source>
</evidence>
<dbReference type="GO" id="GO:0022857">
    <property type="term" value="F:transmembrane transporter activity"/>
    <property type="evidence" value="ECO:0007669"/>
    <property type="project" value="InterPro"/>
</dbReference>
<dbReference type="EMBL" id="CP018477">
    <property type="protein sequence ID" value="ASV73934.1"/>
    <property type="molecule type" value="Genomic_DNA"/>
</dbReference>
<dbReference type="Pfam" id="PF07690">
    <property type="entry name" value="MFS_1"/>
    <property type="match status" value="1"/>
</dbReference>
<feature type="transmembrane region" description="Helical" evidence="9">
    <location>
        <begin position="230"/>
        <end position="254"/>
    </location>
</feature>